<accession>A0A9P0HCK1</accession>
<dbReference type="OrthoDB" id="6629467at2759"/>
<sequence length="347" mass="39607">MAARKVKRDSTSSSSNTRPRDSIIDELPPEETEKRGYVWVVKGTLSDEEERAAAEFGTLPDINSLPIHEISSCTLAKEKVHELIVGDSWREGPPDRRASEDFRLYIPSFIRHMHSLFSRPPEVIRKGSQCVQQILEQMPTPLSDRLSYTESPTRCLSPRPPELNGESSKQPEEPVEEVPSPPEPEVSPPPEPEVSPPPEPEVSPPPEPDRDLNAIYADPEIELEEIPTPPEPVLRSTGEKKRKLRLKIVEERVPDYKPSGKQPYIRDYILNKVQDLENKLKSVHHDISDSKDRQGQLQHQFFEMEILRLVEKISQDETPSETDVAKLEYLTDQLKLVQGKKRTEELQ</sequence>
<protein>
    <submittedName>
        <fullName evidence="2">Uncharacterized protein</fullName>
    </submittedName>
</protein>
<feature type="compositionally biased region" description="Pro residues" evidence="1">
    <location>
        <begin position="179"/>
        <end position="206"/>
    </location>
</feature>
<keyword evidence="3" id="KW-1185">Reference proteome</keyword>
<feature type="region of interest" description="Disordered" evidence="1">
    <location>
        <begin position="141"/>
        <end position="212"/>
    </location>
</feature>
<evidence type="ECO:0000256" key="1">
    <source>
        <dbReference type="SAM" id="MobiDB-lite"/>
    </source>
</evidence>
<dbReference type="AlphaFoldDB" id="A0A9P0HCK1"/>
<proteinExistence type="predicted"/>
<feature type="region of interest" description="Disordered" evidence="1">
    <location>
        <begin position="1"/>
        <end position="29"/>
    </location>
</feature>
<dbReference type="EMBL" id="OV725080">
    <property type="protein sequence ID" value="CAH1399442.1"/>
    <property type="molecule type" value="Genomic_DNA"/>
</dbReference>
<reference evidence="2" key="1">
    <citation type="submission" date="2022-01" db="EMBL/GenBank/DDBJ databases">
        <authorList>
            <person name="King R."/>
        </authorList>
    </citation>
    <scope>NUCLEOTIDE SEQUENCE</scope>
</reference>
<evidence type="ECO:0000313" key="3">
    <source>
        <dbReference type="Proteomes" id="UP001152798"/>
    </source>
</evidence>
<evidence type="ECO:0000313" key="2">
    <source>
        <dbReference type="EMBL" id="CAH1399442.1"/>
    </source>
</evidence>
<name>A0A9P0HCK1_NEZVI</name>
<gene>
    <name evidence="2" type="ORF">NEZAVI_LOCUS8889</name>
</gene>
<feature type="region of interest" description="Disordered" evidence="1">
    <location>
        <begin position="221"/>
        <end position="240"/>
    </location>
</feature>
<dbReference type="Proteomes" id="UP001152798">
    <property type="component" value="Chromosome 4"/>
</dbReference>
<organism evidence="2 3">
    <name type="scientific">Nezara viridula</name>
    <name type="common">Southern green stink bug</name>
    <name type="synonym">Cimex viridulus</name>
    <dbReference type="NCBI Taxonomy" id="85310"/>
    <lineage>
        <taxon>Eukaryota</taxon>
        <taxon>Metazoa</taxon>
        <taxon>Ecdysozoa</taxon>
        <taxon>Arthropoda</taxon>
        <taxon>Hexapoda</taxon>
        <taxon>Insecta</taxon>
        <taxon>Pterygota</taxon>
        <taxon>Neoptera</taxon>
        <taxon>Paraneoptera</taxon>
        <taxon>Hemiptera</taxon>
        <taxon>Heteroptera</taxon>
        <taxon>Panheteroptera</taxon>
        <taxon>Pentatomomorpha</taxon>
        <taxon>Pentatomoidea</taxon>
        <taxon>Pentatomidae</taxon>
        <taxon>Pentatominae</taxon>
        <taxon>Nezara</taxon>
    </lineage>
</organism>